<dbReference type="Pfam" id="PF22893">
    <property type="entry name" value="ULD_2"/>
    <property type="match status" value="1"/>
</dbReference>
<evidence type="ECO:0000256" key="1">
    <source>
        <dbReference type="PROSITE-ProRule" id="PRU00023"/>
    </source>
</evidence>
<name>A0AAN5Z9Q1_FUSAU</name>
<dbReference type="PROSITE" id="PS50088">
    <property type="entry name" value="ANK_REPEAT"/>
    <property type="match status" value="2"/>
</dbReference>
<proteinExistence type="predicted"/>
<gene>
    <name evidence="3" type="ORF">FAUST_6476</name>
</gene>
<dbReference type="PANTHER" id="PTHR35391">
    <property type="entry name" value="C2H2-TYPE DOMAIN-CONTAINING PROTEIN-RELATED"/>
    <property type="match status" value="1"/>
</dbReference>
<dbReference type="SMART" id="SM00355">
    <property type="entry name" value="ZnF_C2H2"/>
    <property type="match status" value="3"/>
</dbReference>
<feature type="domain" description="C2H2-type" evidence="2">
    <location>
        <begin position="353"/>
        <end position="379"/>
    </location>
</feature>
<dbReference type="SUPFAM" id="SSF48403">
    <property type="entry name" value="Ankyrin repeat"/>
    <property type="match status" value="1"/>
</dbReference>
<protein>
    <recommendedName>
        <fullName evidence="2">C2H2-type domain-containing protein</fullName>
    </recommendedName>
</protein>
<organism evidence="3 4">
    <name type="scientific">Fusarium austroamericanum</name>
    <dbReference type="NCBI Taxonomy" id="282268"/>
    <lineage>
        <taxon>Eukaryota</taxon>
        <taxon>Fungi</taxon>
        <taxon>Dikarya</taxon>
        <taxon>Ascomycota</taxon>
        <taxon>Pezizomycotina</taxon>
        <taxon>Sordariomycetes</taxon>
        <taxon>Hypocreomycetidae</taxon>
        <taxon>Hypocreales</taxon>
        <taxon>Nectriaceae</taxon>
        <taxon>Fusarium</taxon>
    </lineage>
</organism>
<feature type="repeat" description="ANK" evidence="1">
    <location>
        <begin position="481"/>
        <end position="513"/>
    </location>
</feature>
<dbReference type="Pfam" id="PF26082">
    <property type="entry name" value="zf-C2H2_AcuF"/>
    <property type="match status" value="1"/>
</dbReference>
<feature type="repeat" description="ANK" evidence="1">
    <location>
        <begin position="514"/>
        <end position="546"/>
    </location>
</feature>
<dbReference type="EMBL" id="JAAMOD010000177">
    <property type="protein sequence ID" value="KAF5236562.1"/>
    <property type="molecule type" value="Genomic_DNA"/>
</dbReference>
<dbReference type="InterPro" id="IPR002110">
    <property type="entry name" value="Ankyrin_rpt"/>
</dbReference>
<dbReference type="InterPro" id="IPR013087">
    <property type="entry name" value="Znf_C2H2_type"/>
</dbReference>
<evidence type="ECO:0000313" key="4">
    <source>
        <dbReference type="Proteomes" id="UP000537989"/>
    </source>
</evidence>
<dbReference type="Pfam" id="PF12796">
    <property type="entry name" value="Ank_2"/>
    <property type="match status" value="1"/>
</dbReference>
<feature type="domain" description="C2H2-type" evidence="2">
    <location>
        <begin position="321"/>
        <end position="349"/>
    </location>
</feature>
<dbReference type="SMART" id="SM00248">
    <property type="entry name" value="ANK"/>
    <property type="match status" value="2"/>
</dbReference>
<dbReference type="InterPro" id="IPR054464">
    <property type="entry name" value="ULD_fung"/>
</dbReference>
<comment type="caution">
    <text evidence="3">The sequence shown here is derived from an EMBL/GenBank/DDBJ whole genome shotgun (WGS) entry which is preliminary data.</text>
</comment>
<sequence length="804" mass="89283">MGQESSEGVPAPTLITLSKKSFAALDQAIAYTTDHTDPDLRVTLEDERGRLRVWASNLGALQQETSKKSLDYRLRDAPLMRTNVALGLENLHASADRALAIINGSVPNRSAVLPSDDGDTKTINELDELLAGVHSAINHLFGISILIRKQQPRGRLLNLDDFTLESSQDITYVADRFPKAKSNLWLARRLGNNISKQRKIIQYRQEHRASLAKESEQHGVGDTATVVATTYHEIDNLELSDQVPKGVSSSGISAFTSATSFQSLGDEEGMGRPIPDLSDMTLDGVQLEYGEPFECPYCRTIQVAANRYEWKRHVFTDLQPYMCTIKDCRSGNKSFSTRSEWFEHESTVHRWQWECSWCNSPNSTFPSSDDFKRHLNKSHPGMVTEAQMPLIVDACERPIRTFNSGSCPLCEDWKPMSANNNAKGFSRHLARHLQQLSLASIPISTPGLEIKMSDDASDVGGRSSMESIDKEDLQKNALARGNSALLFLAAKNGDQDMITSLLKTGVDVNMTDEKGITPLSWAAKNGHSAVVRILLRSGADIGANDAKTFLTLAASEDNGGPIVSAQETLSSTIFDNATRFFDRRRDQIRTSYHHSLKPQVPEGELQPHPYKLHRQIFDQQVEQSEILLQQDELLPEQSAPQGLNHSKEGMTTNETTLFKLVAERKKTADAVAAEEAAREEVWQELRAKVGQGTNAKRGELERGAEQGKIRFTDAVGRKFMFPFHLCATWKGMEDLIKQAFVQVDVLGPHIMEGHYDLIAPGGEIILPSVWESVIEPGWAITMTMWPTDKLPPLGSHVSKTKAKS</sequence>
<reference evidence="3 4" key="1">
    <citation type="submission" date="2020-02" db="EMBL/GenBank/DDBJ databases">
        <title>Identification and distribution of gene clusters putatively required for synthesis of sphingolipid metabolism inhibitors in phylogenetically diverse species of the filamentous fungus Fusarium.</title>
        <authorList>
            <person name="Kim H.-S."/>
            <person name="Busman M."/>
            <person name="Brown D.W."/>
            <person name="Divon H."/>
            <person name="Uhlig S."/>
            <person name="Proctor R.H."/>
        </authorList>
    </citation>
    <scope>NUCLEOTIDE SEQUENCE [LARGE SCALE GENOMIC DNA]</scope>
    <source>
        <strain evidence="3 4">NRRL 2903</strain>
    </source>
</reference>
<dbReference type="InterPro" id="IPR036770">
    <property type="entry name" value="Ankyrin_rpt-contain_sf"/>
</dbReference>
<dbReference type="PANTHER" id="PTHR35391:SF7">
    <property type="entry name" value="C2H2-TYPE DOMAIN-CONTAINING PROTEIN"/>
    <property type="match status" value="1"/>
</dbReference>
<keyword evidence="1" id="KW-0040">ANK repeat</keyword>
<dbReference type="Gene3D" id="1.25.40.20">
    <property type="entry name" value="Ankyrin repeat-containing domain"/>
    <property type="match status" value="1"/>
</dbReference>
<evidence type="ECO:0000259" key="2">
    <source>
        <dbReference type="SMART" id="SM00355"/>
    </source>
</evidence>
<accession>A0AAN5Z9Q1</accession>
<feature type="domain" description="C2H2-type" evidence="2">
    <location>
        <begin position="405"/>
        <end position="432"/>
    </location>
</feature>
<evidence type="ECO:0000313" key="3">
    <source>
        <dbReference type="EMBL" id="KAF5236562.1"/>
    </source>
</evidence>
<dbReference type="PROSITE" id="PS50297">
    <property type="entry name" value="ANK_REP_REGION"/>
    <property type="match status" value="2"/>
</dbReference>
<dbReference type="AlphaFoldDB" id="A0AAN5Z9Q1"/>
<dbReference type="InterPro" id="IPR058925">
    <property type="entry name" value="zf-C2H2_AcuF"/>
</dbReference>
<keyword evidence="4" id="KW-1185">Reference proteome</keyword>
<dbReference type="Proteomes" id="UP000537989">
    <property type="component" value="Unassembled WGS sequence"/>
</dbReference>